<proteinExistence type="predicted"/>
<reference evidence="5 6" key="1">
    <citation type="journal article" date="2023" name="Hortic Res">
        <title>The complete reference genome for grapevine (Vitis vinifera L.) genetics and breeding.</title>
        <authorList>
            <person name="Shi X."/>
            <person name="Cao S."/>
            <person name="Wang X."/>
            <person name="Huang S."/>
            <person name="Wang Y."/>
            <person name="Liu Z."/>
            <person name="Liu W."/>
            <person name="Leng X."/>
            <person name="Peng Y."/>
            <person name="Wang N."/>
            <person name="Wang Y."/>
            <person name="Ma Z."/>
            <person name="Xu X."/>
            <person name="Zhang F."/>
            <person name="Xue H."/>
            <person name="Zhong H."/>
            <person name="Wang Y."/>
            <person name="Zhang K."/>
            <person name="Velt A."/>
            <person name="Avia K."/>
            <person name="Holtgrawe D."/>
            <person name="Grimplet J."/>
            <person name="Matus J.T."/>
            <person name="Ware D."/>
            <person name="Wu X."/>
            <person name="Wang H."/>
            <person name="Liu C."/>
            <person name="Fang Y."/>
            <person name="Rustenholz C."/>
            <person name="Cheng Z."/>
            <person name="Xiao H."/>
            <person name="Zhou Y."/>
        </authorList>
    </citation>
    <scope>NUCLEOTIDE SEQUENCE [LARGE SCALE GENOMIC DNA]</scope>
    <source>
        <strain evidence="6">cv. Pinot noir / PN40024</strain>
        <tissue evidence="5">Leaf</tissue>
    </source>
</reference>
<accession>A0ABY9DX55</accession>
<evidence type="ECO:0000259" key="4">
    <source>
        <dbReference type="Pfam" id="PF20160"/>
    </source>
</evidence>
<dbReference type="Proteomes" id="UP001227230">
    <property type="component" value="Chromosome 18"/>
</dbReference>
<feature type="domain" description="C-JID" evidence="4">
    <location>
        <begin position="304"/>
        <end position="435"/>
    </location>
</feature>
<dbReference type="EMBL" id="CP126665">
    <property type="protein sequence ID" value="WKA11529.1"/>
    <property type="molecule type" value="Genomic_DNA"/>
</dbReference>
<dbReference type="PANTHER" id="PTHR11017:SF573">
    <property type="entry name" value="ADP-RIBOSYL CYCLASE_CYCLIC ADP-RIBOSE HYDROLASE"/>
    <property type="match status" value="1"/>
</dbReference>
<sequence length="465" mass="52801">MRKEVLGMLVQSQQEMAAALEVVDITTKVADVIDDMTYRMVFGCNKDGMNDLKTLVNPCSREHQDDRLEMHDLLQEVGWQIIRKTSPKEPGRRSRLWEQKDVSHILKRETGAQEVEGIFFDLSELGNFQENSGNLDCLNELNSDDSTIRQLPSSSVVLRNHNASPSSAPRRSHSIRPHCTLTSLTYLNLSGTSIIRLPWNLERLFMLQRLELTNCRRLQALPVLPSSIERMNASNCTSLELVSPQSVFKRFGGFLFGNCFKLRNCHSKMEHDVQSVASHVVPGAWRSTYASWHPNVGIPFSTVFPGSEIPDWFRHHSQGHEINIEVPPDWYINSNFLGFALSAVMAPQHDSRAWYMYCDLDTHDLNSNSHRICSFFGSWTYQLQHTPIESDHVWLAYVPSFLSFSCEKWSHIKFSFSSSGGCVVKSCGFCPVYIKGTSDEGDYSSGSALDEPRRHAAKPSRISYQ</sequence>
<evidence type="ECO:0000256" key="3">
    <source>
        <dbReference type="SAM" id="MobiDB-lite"/>
    </source>
</evidence>
<evidence type="ECO:0000256" key="2">
    <source>
        <dbReference type="ARBA" id="ARBA00022737"/>
    </source>
</evidence>
<evidence type="ECO:0000313" key="5">
    <source>
        <dbReference type="EMBL" id="WKA11529.1"/>
    </source>
</evidence>
<evidence type="ECO:0000256" key="1">
    <source>
        <dbReference type="ARBA" id="ARBA00022614"/>
    </source>
</evidence>
<dbReference type="Gene3D" id="3.80.10.10">
    <property type="entry name" value="Ribonuclease Inhibitor"/>
    <property type="match status" value="1"/>
</dbReference>
<dbReference type="InterPro" id="IPR032675">
    <property type="entry name" value="LRR_dom_sf"/>
</dbReference>
<keyword evidence="1" id="KW-0433">Leucine-rich repeat</keyword>
<keyword evidence="2" id="KW-0677">Repeat</keyword>
<gene>
    <name evidence="5" type="ORF">VitviT2T_029020</name>
</gene>
<dbReference type="SUPFAM" id="SSF52058">
    <property type="entry name" value="L domain-like"/>
    <property type="match status" value="1"/>
</dbReference>
<name>A0ABY9DX55_VITVI</name>
<organism evidence="5 6">
    <name type="scientific">Vitis vinifera</name>
    <name type="common">Grape</name>
    <dbReference type="NCBI Taxonomy" id="29760"/>
    <lineage>
        <taxon>Eukaryota</taxon>
        <taxon>Viridiplantae</taxon>
        <taxon>Streptophyta</taxon>
        <taxon>Embryophyta</taxon>
        <taxon>Tracheophyta</taxon>
        <taxon>Spermatophyta</taxon>
        <taxon>Magnoliopsida</taxon>
        <taxon>eudicotyledons</taxon>
        <taxon>Gunneridae</taxon>
        <taxon>Pentapetalae</taxon>
        <taxon>rosids</taxon>
        <taxon>Vitales</taxon>
        <taxon>Vitaceae</taxon>
        <taxon>Viteae</taxon>
        <taxon>Vitis</taxon>
    </lineage>
</organism>
<protein>
    <recommendedName>
        <fullName evidence="4">C-JID domain-containing protein</fullName>
    </recommendedName>
</protein>
<dbReference type="Pfam" id="PF20160">
    <property type="entry name" value="C-JID"/>
    <property type="match status" value="1"/>
</dbReference>
<evidence type="ECO:0000313" key="6">
    <source>
        <dbReference type="Proteomes" id="UP001227230"/>
    </source>
</evidence>
<feature type="region of interest" description="Disordered" evidence="3">
    <location>
        <begin position="440"/>
        <end position="465"/>
    </location>
</feature>
<dbReference type="InterPro" id="IPR044974">
    <property type="entry name" value="Disease_R_plants"/>
</dbReference>
<keyword evidence="6" id="KW-1185">Reference proteome</keyword>
<dbReference type="PANTHER" id="PTHR11017">
    <property type="entry name" value="LEUCINE-RICH REPEAT-CONTAINING PROTEIN"/>
    <property type="match status" value="1"/>
</dbReference>
<dbReference type="InterPro" id="IPR045344">
    <property type="entry name" value="C-JID"/>
</dbReference>